<feature type="transmembrane region" description="Helical" evidence="2">
    <location>
        <begin position="6"/>
        <end position="25"/>
    </location>
</feature>
<name>A0A0G1GXX0_9BACT</name>
<feature type="region of interest" description="Disordered" evidence="1">
    <location>
        <begin position="120"/>
        <end position="153"/>
    </location>
</feature>
<dbReference type="Proteomes" id="UP000034617">
    <property type="component" value="Unassembled WGS sequence"/>
</dbReference>
<feature type="compositionally biased region" description="Basic residues" evidence="1">
    <location>
        <begin position="140"/>
        <end position="153"/>
    </location>
</feature>
<proteinExistence type="predicted"/>
<evidence type="ECO:0000313" key="4">
    <source>
        <dbReference type="EMBL" id="KKT39033.1"/>
    </source>
</evidence>
<keyword evidence="2" id="KW-0812">Transmembrane</keyword>
<evidence type="ECO:0000259" key="3">
    <source>
        <dbReference type="Pfam" id="PF20385"/>
    </source>
</evidence>
<evidence type="ECO:0000313" key="5">
    <source>
        <dbReference type="Proteomes" id="UP000034617"/>
    </source>
</evidence>
<evidence type="ECO:0000256" key="2">
    <source>
        <dbReference type="SAM" id="Phobius"/>
    </source>
</evidence>
<feature type="domain" description="DUF6680" evidence="3">
    <location>
        <begin position="5"/>
        <end position="119"/>
    </location>
</feature>
<protein>
    <recommendedName>
        <fullName evidence="3">DUF6680 domain-containing protein</fullName>
    </recommendedName>
</protein>
<sequence length="153" mass="17696">MNINFSSIISTLVGPLVVGLVIWWVNKNDSDKRVKNEAIRDIMYYRGDYSTPEFRRSLNKVSITFHKDEEIRQQIRKLYEDINNPINTTLTVNRKIVSLIYNLCHKNGFEGITEYDIDQAFPERQTPAPSPLPQESLGKQSKKLVVKNGKKVK</sequence>
<keyword evidence="2" id="KW-0472">Membrane</keyword>
<gene>
    <name evidence="4" type="ORF">UW22_C0002G0009</name>
</gene>
<comment type="caution">
    <text evidence="4">The sequence shown here is derived from an EMBL/GenBank/DDBJ whole genome shotgun (WGS) entry which is preliminary data.</text>
</comment>
<evidence type="ECO:0000256" key="1">
    <source>
        <dbReference type="SAM" id="MobiDB-lite"/>
    </source>
</evidence>
<reference evidence="4 5" key="1">
    <citation type="journal article" date="2015" name="Nature">
        <title>rRNA introns, odd ribosomes, and small enigmatic genomes across a large radiation of phyla.</title>
        <authorList>
            <person name="Brown C.T."/>
            <person name="Hug L.A."/>
            <person name="Thomas B.C."/>
            <person name="Sharon I."/>
            <person name="Castelle C.J."/>
            <person name="Singh A."/>
            <person name="Wilkins M.J."/>
            <person name="Williams K.H."/>
            <person name="Banfield J.F."/>
        </authorList>
    </citation>
    <scope>NUCLEOTIDE SEQUENCE [LARGE SCALE GENOMIC DNA]</scope>
</reference>
<keyword evidence="2" id="KW-1133">Transmembrane helix</keyword>
<organism evidence="4 5">
    <name type="scientific">Candidatus Gottesmanbacteria bacterium GW2011_GWB1_44_11c</name>
    <dbReference type="NCBI Taxonomy" id="1618447"/>
    <lineage>
        <taxon>Bacteria</taxon>
        <taxon>Candidatus Gottesmaniibacteriota</taxon>
    </lineage>
</organism>
<accession>A0A0G1GXX0</accession>
<dbReference type="EMBL" id="LCHM01000002">
    <property type="protein sequence ID" value="KKT39033.1"/>
    <property type="molecule type" value="Genomic_DNA"/>
</dbReference>
<dbReference type="Pfam" id="PF20385">
    <property type="entry name" value="DUF6680"/>
    <property type="match status" value="1"/>
</dbReference>
<dbReference type="InterPro" id="IPR046502">
    <property type="entry name" value="DUF6680"/>
</dbReference>
<dbReference type="AlphaFoldDB" id="A0A0G1GXX0"/>